<accession>A0ABQ0YTK0</accession>
<dbReference type="SUPFAM" id="SSF50129">
    <property type="entry name" value="GroES-like"/>
    <property type="match status" value="1"/>
</dbReference>
<dbReference type="EMBL" id="BLAH01000145">
    <property type="protein sequence ID" value="GES39978.1"/>
    <property type="molecule type" value="Genomic_DNA"/>
</dbReference>
<evidence type="ECO:0000313" key="2">
    <source>
        <dbReference type="EMBL" id="GES39978.1"/>
    </source>
</evidence>
<gene>
    <name evidence="2" type="ORF">RAJCM14343_5256</name>
</gene>
<dbReference type="InterPro" id="IPR036291">
    <property type="entry name" value="NAD(P)-bd_dom_sf"/>
</dbReference>
<organism evidence="2 3">
    <name type="scientific">Rhodococcus aetherivorans</name>
    <dbReference type="NCBI Taxonomy" id="191292"/>
    <lineage>
        <taxon>Bacteria</taxon>
        <taxon>Bacillati</taxon>
        <taxon>Actinomycetota</taxon>
        <taxon>Actinomycetes</taxon>
        <taxon>Mycobacteriales</taxon>
        <taxon>Nocardiaceae</taxon>
        <taxon>Rhodococcus</taxon>
    </lineage>
</organism>
<dbReference type="InterPro" id="IPR013149">
    <property type="entry name" value="ADH-like_C"/>
</dbReference>
<protein>
    <submittedName>
        <fullName evidence="2">Alcohol dehydrogenase</fullName>
        <ecNumber evidence="2">1.1.1.1</ecNumber>
    </submittedName>
</protein>
<dbReference type="PANTHER" id="PTHR45033">
    <property type="match status" value="1"/>
</dbReference>
<dbReference type="RefSeq" id="WP_029543531.1">
    <property type="nucleotide sequence ID" value="NZ_BAAAYP010000076.1"/>
</dbReference>
<dbReference type="InterPro" id="IPR052711">
    <property type="entry name" value="Zinc_ADH-like"/>
</dbReference>
<keyword evidence="3" id="KW-1185">Reference proteome</keyword>
<dbReference type="InterPro" id="IPR011032">
    <property type="entry name" value="GroES-like_sf"/>
</dbReference>
<dbReference type="GO" id="GO:0004022">
    <property type="term" value="F:alcohol dehydrogenase (NAD+) activity"/>
    <property type="evidence" value="ECO:0007669"/>
    <property type="project" value="UniProtKB-EC"/>
</dbReference>
<dbReference type="InterPro" id="IPR013154">
    <property type="entry name" value="ADH-like_N"/>
</dbReference>
<dbReference type="Proteomes" id="UP000325466">
    <property type="component" value="Unassembled WGS sequence"/>
</dbReference>
<proteinExistence type="predicted"/>
<dbReference type="SMART" id="SM00829">
    <property type="entry name" value="PKS_ER"/>
    <property type="match status" value="1"/>
</dbReference>
<dbReference type="SUPFAM" id="SSF51735">
    <property type="entry name" value="NAD(P)-binding Rossmann-fold domains"/>
    <property type="match status" value="1"/>
</dbReference>
<dbReference type="Gene3D" id="3.90.180.10">
    <property type="entry name" value="Medium-chain alcohol dehydrogenases, catalytic domain"/>
    <property type="match status" value="1"/>
</dbReference>
<dbReference type="InterPro" id="IPR020843">
    <property type="entry name" value="ER"/>
</dbReference>
<sequence>MQAAVVHQWGGPEQLVLETVADPTPSPDHAVVELKASAVNWHDILVRRSGRGFPLPRILGIDGAGIRRDTGEEVLIYPGLNWGDNPAAPSAQFSILGDDTDGTYAELVCVPAANLFPKPRHLGWEEAAALPVGALTAYRAIVTRAGLRPGDTVLVLGAGSGVSTFSIMIAATLGATVLVTSSSTDKIERVRELGATDGVLYTDPNWPRQIIDATGGVDVVVDGVGANLDQSLYCLKPGGRVVVFGATAGTVGNIDIPSLYFGQHTILGSTLGTRDEFGRMLSLFDAHRLRPVIDSVRPLTDVRAAHERIESRAHFGKLVLSID</sequence>
<dbReference type="Pfam" id="PF00107">
    <property type="entry name" value="ADH_zinc_N"/>
    <property type="match status" value="1"/>
</dbReference>
<evidence type="ECO:0000313" key="3">
    <source>
        <dbReference type="Proteomes" id="UP000325466"/>
    </source>
</evidence>
<comment type="caution">
    <text evidence="2">The sequence shown here is derived from an EMBL/GenBank/DDBJ whole genome shotgun (WGS) entry which is preliminary data.</text>
</comment>
<dbReference type="PANTHER" id="PTHR45033:SF3">
    <property type="entry name" value="DEHYDROGENASE, PUTATIVE (AFU_ORTHOLOGUE AFUA_2G13270)-RELATED"/>
    <property type="match status" value="1"/>
</dbReference>
<evidence type="ECO:0000259" key="1">
    <source>
        <dbReference type="SMART" id="SM00829"/>
    </source>
</evidence>
<dbReference type="EC" id="1.1.1.1" evidence="2"/>
<dbReference type="Pfam" id="PF08240">
    <property type="entry name" value="ADH_N"/>
    <property type="match status" value="1"/>
</dbReference>
<reference evidence="2 3" key="1">
    <citation type="journal article" date="2018" name="Biodegradation">
        <title>1,4-Dioxane degradation characteristics of Rhodococcus aetherivorans JCM 14343.</title>
        <authorList>
            <person name="Inoue D."/>
            <person name="Tsunoda T."/>
            <person name="Yamamoto N."/>
            <person name="Ike M."/>
            <person name="Sei K."/>
        </authorList>
    </citation>
    <scope>NUCLEOTIDE SEQUENCE [LARGE SCALE GENOMIC DNA]</scope>
    <source>
        <strain evidence="2 3">JCM 14343</strain>
    </source>
</reference>
<keyword evidence="2" id="KW-0560">Oxidoreductase</keyword>
<feature type="domain" description="Enoyl reductase (ER)" evidence="1">
    <location>
        <begin position="10"/>
        <end position="320"/>
    </location>
</feature>
<name>A0ABQ0YTK0_9NOCA</name>